<proteinExistence type="predicted"/>
<feature type="non-terminal residue" evidence="1">
    <location>
        <position position="51"/>
    </location>
</feature>
<dbReference type="AlphaFoldDB" id="A0A382J1X3"/>
<dbReference type="SUPFAM" id="SSF82185">
    <property type="entry name" value="Histone H3 K4-specific methyltransferase SET7/9 N-terminal domain"/>
    <property type="match status" value="1"/>
</dbReference>
<evidence type="ECO:0008006" key="2">
    <source>
        <dbReference type="Google" id="ProtNLM"/>
    </source>
</evidence>
<dbReference type="Gene3D" id="2.20.110.10">
    <property type="entry name" value="Histone H3 K4-specific methyltransferase SET7/9 N-terminal domain"/>
    <property type="match status" value="1"/>
</dbReference>
<accession>A0A382J1X3</accession>
<gene>
    <name evidence="1" type="ORF">METZ01_LOCUS257937</name>
</gene>
<reference evidence="1" key="1">
    <citation type="submission" date="2018-05" db="EMBL/GenBank/DDBJ databases">
        <authorList>
            <person name="Lanie J.A."/>
            <person name="Ng W.-L."/>
            <person name="Kazmierczak K.M."/>
            <person name="Andrzejewski T.M."/>
            <person name="Davidsen T.M."/>
            <person name="Wayne K.J."/>
            <person name="Tettelin H."/>
            <person name="Glass J.I."/>
            <person name="Rusch D."/>
            <person name="Podicherti R."/>
            <person name="Tsui H.-C.T."/>
            <person name="Winkler M.E."/>
        </authorList>
    </citation>
    <scope>NUCLEOTIDE SEQUENCE</scope>
</reference>
<organism evidence="1">
    <name type="scientific">marine metagenome</name>
    <dbReference type="NCBI Taxonomy" id="408172"/>
    <lineage>
        <taxon>unclassified sequences</taxon>
        <taxon>metagenomes</taxon>
        <taxon>ecological metagenomes</taxon>
    </lineage>
</organism>
<protein>
    <recommendedName>
        <fullName evidence="2">MORN repeat-containing protein</fullName>
    </recommendedName>
</protein>
<evidence type="ECO:0000313" key="1">
    <source>
        <dbReference type="EMBL" id="SVC05083.1"/>
    </source>
</evidence>
<dbReference type="EMBL" id="UINC01070718">
    <property type="protein sequence ID" value="SVC05083.1"/>
    <property type="molecule type" value="Genomic_DNA"/>
</dbReference>
<name>A0A382J1X3_9ZZZZ</name>
<sequence length="51" mass="5888">MKRILVALLFMVWVVSFGVYAETISHRWENGNTYVGEVQNGKLQGQGRFTR</sequence>